<proteinExistence type="predicted"/>
<dbReference type="SUPFAM" id="SSF55608">
    <property type="entry name" value="Homing endonucleases"/>
    <property type="match status" value="2"/>
</dbReference>
<evidence type="ECO:0000259" key="1">
    <source>
        <dbReference type="Pfam" id="PF00961"/>
    </source>
</evidence>
<dbReference type="InterPro" id="IPR027434">
    <property type="entry name" value="Homing_endonucl"/>
</dbReference>
<dbReference type="Pfam" id="PF00961">
    <property type="entry name" value="LAGLIDADG_1"/>
    <property type="match status" value="2"/>
</dbReference>
<feature type="domain" description="Homing endonuclease LAGLIDADG" evidence="1">
    <location>
        <begin position="76"/>
        <end position="161"/>
    </location>
</feature>
<dbReference type="EMBL" id="MK820635">
    <property type="protein sequence ID" value="QCW06894.1"/>
    <property type="molecule type" value="Genomic_DNA"/>
</dbReference>
<dbReference type="PANTHER" id="PTHR36181">
    <property type="entry name" value="INTRON-ENCODED ENDONUCLEASE AI3-RELATED"/>
    <property type="match status" value="1"/>
</dbReference>
<protein>
    <recommendedName>
        <fullName evidence="1">Homing endonuclease LAGLIDADG domain-containing protein</fullName>
    </recommendedName>
</protein>
<name>A0A4Y5MV21_9PEZI</name>
<dbReference type="GO" id="GO:0004519">
    <property type="term" value="F:endonuclease activity"/>
    <property type="evidence" value="ECO:0007669"/>
    <property type="project" value="InterPro"/>
</dbReference>
<dbReference type="PANTHER" id="PTHR36181:SF4">
    <property type="entry name" value="LAGLIDADG ENDONUCLEASE"/>
    <property type="match status" value="1"/>
</dbReference>
<dbReference type="InterPro" id="IPR051289">
    <property type="entry name" value="LAGLIDADG_Endonuclease"/>
</dbReference>
<sequence length="323" mass="37964">MYKFISNKVFLYYLVDKEMVQFHLFEKYLKFYLKKLSFNYKPKRYYSDVKIPDYLDFDSFYSVYKYIDPKWLAWFIGFTEGDGGLHVYNNKCLFAITQSEESVLLEIKSVLGFGKVYFDSSVNSFRYRVYDQSYILILANLFNGKFASKNKIEQLGNWIKVLNKKSEVLVHNYNPFKPTLNDAWLSGFTDAEGCFYVSVVNQKANITTTNPKGKEEIVEKIYSRVRLRFNLDQKDELLLIHIKNLFGFGSVNKTSDPGIFKYTNGSFKSNAVTVNYFESFPLKTKKQEAFRKWSEIRIILLAKEHLLPGGIERIRELAKFINN</sequence>
<dbReference type="InterPro" id="IPR004860">
    <property type="entry name" value="LAGLIDADG_dom"/>
</dbReference>
<dbReference type="AlphaFoldDB" id="A0A4Y5MV21"/>
<gene>
    <name evidence="2" type="primary">orf323</name>
</gene>
<dbReference type="GO" id="GO:0005739">
    <property type="term" value="C:mitochondrion"/>
    <property type="evidence" value="ECO:0007669"/>
    <property type="project" value="UniProtKB-ARBA"/>
</dbReference>
<organism evidence="2">
    <name type="scientific">Orbilia brochopaga</name>
    <dbReference type="NCBI Taxonomy" id="3140254"/>
    <lineage>
        <taxon>Eukaryota</taxon>
        <taxon>Fungi</taxon>
        <taxon>Dikarya</taxon>
        <taxon>Ascomycota</taxon>
        <taxon>Pezizomycotina</taxon>
        <taxon>Orbiliomycetes</taxon>
        <taxon>Orbiliales</taxon>
        <taxon>Orbiliaceae</taxon>
        <taxon>Orbilia</taxon>
    </lineage>
</organism>
<keyword evidence="2" id="KW-0496">Mitochondrion</keyword>
<evidence type="ECO:0000313" key="2">
    <source>
        <dbReference type="EMBL" id="QCW06894.1"/>
    </source>
</evidence>
<geneLocation type="mitochondrion" evidence="2"/>
<reference evidence="2" key="1">
    <citation type="submission" date="2019-04" db="EMBL/GenBank/DDBJ databases">
        <authorList>
            <person name="Yu Z."/>
            <person name="Deng C."/>
        </authorList>
    </citation>
    <scope>NUCLEOTIDE SEQUENCE</scope>
</reference>
<dbReference type="Gene3D" id="3.10.28.10">
    <property type="entry name" value="Homing endonucleases"/>
    <property type="match status" value="2"/>
</dbReference>
<accession>A0A4Y5MV21</accession>
<feature type="domain" description="Homing endonuclease LAGLIDADG" evidence="1">
    <location>
        <begin position="185"/>
        <end position="296"/>
    </location>
</feature>